<name>A0ABT4WLR2_9FLAO</name>
<protein>
    <recommendedName>
        <fullName evidence="3">Lipoprotein</fullName>
    </recommendedName>
</protein>
<dbReference type="EMBL" id="JAMZNK010000086">
    <property type="protein sequence ID" value="MDA6072789.1"/>
    <property type="molecule type" value="Genomic_DNA"/>
</dbReference>
<keyword evidence="2" id="KW-1185">Reference proteome</keyword>
<accession>A0ABT4WLR2</accession>
<evidence type="ECO:0008006" key="3">
    <source>
        <dbReference type="Google" id="ProtNLM"/>
    </source>
</evidence>
<proteinExistence type="predicted"/>
<dbReference type="Proteomes" id="UP001212170">
    <property type="component" value="Unassembled WGS sequence"/>
</dbReference>
<dbReference type="RefSeq" id="WP_271338744.1">
    <property type="nucleotide sequence ID" value="NZ_JAMZNK010000086.1"/>
</dbReference>
<sequence>MKKVITLLALFCLLISCERKEPNFSEEMIEKLVFEDNGLPPYYLRLDLYVLTDNNEIHQTNNNELMFFYKKYYSKEFKSFNEFLNASLNADFIFDKKLLKNNANYLTSFKLNPKLEKEYSSLGFNKFLEKYSKSSSRKDELEFNKSNLNSDEYSAFKYFLYVNKYDVSSDCYLGIDYIRKRKDSFN</sequence>
<gene>
    <name evidence="1" type="ORF">NJT12_24510</name>
</gene>
<comment type="caution">
    <text evidence="1">The sequence shown here is derived from an EMBL/GenBank/DDBJ whole genome shotgun (WGS) entry which is preliminary data.</text>
</comment>
<dbReference type="PROSITE" id="PS51257">
    <property type="entry name" value="PROKAR_LIPOPROTEIN"/>
    <property type="match status" value="1"/>
</dbReference>
<evidence type="ECO:0000313" key="1">
    <source>
        <dbReference type="EMBL" id="MDA6072789.1"/>
    </source>
</evidence>
<reference evidence="1 2" key="1">
    <citation type="journal article" date="2023" name="Chemosphere">
        <title>Whole genome analysis of Flavobacterium aziz-sancarii sp. nov., isolated from Ardley Island (Antarctica), revealed a rich resistome and bioremediation potential.</title>
        <authorList>
            <person name="Otur C."/>
            <person name="Okay S."/>
            <person name="Kurt-Kizildogan A."/>
        </authorList>
    </citation>
    <scope>NUCLEOTIDE SEQUENCE [LARGE SCALE GENOMIC DNA]</scope>
    <source>
        <strain evidence="1 2">AC</strain>
    </source>
</reference>
<organism evidence="1 2">
    <name type="scientific">Flavobacterium azizsancarii</name>
    <dbReference type="NCBI Taxonomy" id="2961580"/>
    <lineage>
        <taxon>Bacteria</taxon>
        <taxon>Pseudomonadati</taxon>
        <taxon>Bacteroidota</taxon>
        <taxon>Flavobacteriia</taxon>
        <taxon>Flavobacteriales</taxon>
        <taxon>Flavobacteriaceae</taxon>
        <taxon>Flavobacterium</taxon>
    </lineage>
</organism>
<evidence type="ECO:0000313" key="2">
    <source>
        <dbReference type="Proteomes" id="UP001212170"/>
    </source>
</evidence>